<dbReference type="Proteomes" id="UP001055868">
    <property type="component" value="Chromosome"/>
</dbReference>
<gene>
    <name evidence="1" type="ORF">M4486_05095</name>
</gene>
<protein>
    <recommendedName>
        <fullName evidence="3">HNH endonuclease</fullName>
    </recommendedName>
</protein>
<keyword evidence="2" id="KW-1185">Reference proteome</keyword>
<dbReference type="EMBL" id="CP097218">
    <property type="protein sequence ID" value="UQN30681.1"/>
    <property type="molecule type" value="Genomic_DNA"/>
</dbReference>
<accession>A0ABY4N7Z8</accession>
<organism evidence="1 2">
    <name type="scientific">Brachybacterium kimchii</name>
    <dbReference type="NCBI Taxonomy" id="2942909"/>
    <lineage>
        <taxon>Bacteria</taxon>
        <taxon>Bacillati</taxon>
        <taxon>Actinomycetota</taxon>
        <taxon>Actinomycetes</taxon>
        <taxon>Micrococcales</taxon>
        <taxon>Dermabacteraceae</taxon>
        <taxon>Brachybacterium</taxon>
    </lineage>
</organism>
<evidence type="ECO:0000313" key="1">
    <source>
        <dbReference type="EMBL" id="UQN30681.1"/>
    </source>
</evidence>
<name>A0ABY4N7Z8_9MICO</name>
<proteinExistence type="predicted"/>
<evidence type="ECO:0000313" key="2">
    <source>
        <dbReference type="Proteomes" id="UP001055868"/>
    </source>
</evidence>
<evidence type="ECO:0008006" key="3">
    <source>
        <dbReference type="Google" id="ProtNLM"/>
    </source>
</evidence>
<sequence>MSDHGTRSHYRAGCRCDDCRAANAAYDRAYRAGHREHGTRAAYTRGCRCDACRSANAEAHRAWRAAHGATPRISQEEIEYRLDELEHLLEGSVYPPEACARVGWKVDAAERYASINGRDSVASRLAGVNA</sequence>
<reference evidence="1" key="1">
    <citation type="submission" date="2022-05" db="EMBL/GenBank/DDBJ databases">
        <title>Genomic analysis of Brachybacterium sp. CBA3104.</title>
        <authorList>
            <person name="Roh S.W."/>
            <person name="Kim Y.B."/>
            <person name="Kim Y."/>
        </authorList>
    </citation>
    <scope>NUCLEOTIDE SEQUENCE</scope>
    <source>
        <strain evidence="1">CBA3104</strain>
    </source>
</reference>
<dbReference type="RefSeq" id="WP_249480086.1">
    <property type="nucleotide sequence ID" value="NZ_CP097218.1"/>
</dbReference>